<dbReference type="Proteomes" id="UP000367750">
    <property type="component" value="Unassembled WGS sequence"/>
</dbReference>
<dbReference type="RefSeq" id="WP_150456544.1">
    <property type="nucleotide sequence ID" value="NZ_VYKK01000004.1"/>
</dbReference>
<reference evidence="1 2" key="1">
    <citation type="submission" date="2019-09" db="EMBL/GenBank/DDBJ databases">
        <title>Bacillus ochoae sp. nov., Paenibacillus whitsoniae sp. nov., Paenibacillus spiritus sp. nov. Isolated from the Mars Exploration Rover during spacecraft assembly.</title>
        <authorList>
            <person name="Seuylemezian A."/>
            <person name="Vaishampayan P."/>
        </authorList>
    </citation>
    <scope>NUCLEOTIDE SEQUENCE [LARGE SCALE GENOMIC DNA]</scope>
    <source>
        <strain evidence="1 2">MER_111</strain>
    </source>
</reference>
<evidence type="ECO:0000313" key="2">
    <source>
        <dbReference type="Proteomes" id="UP000367750"/>
    </source>
</evidence>
<evidence type="ECO:0000313" key="1">
    <source>
        <dbReference type="EMBL" id="KAA9007254.1"/>
    </source>
</evidence>
<sequence>MSRDVIFDVNKETVTELAGQIKDKYDDSILVLAPFSGQLKTYSPAKSGKYKGYFRINTEVLIPEDAIKGESALSDFGAFVVMRLPKARVADHLINK</sequence>
<name>A0A5J5GIC2_9BACL</name>
<dbReference type="OrthoDB" id="2971466at2"/>
<protein>
    <submittedName>
        <fullName evidence="1">Uncharacterized protein</fullName>
    </submittedName>
</protein>
<gene>
    <name evidence="1" type="ORF">F4V43_01850</name>
</gene>
<keyword evidence="2" id="KW-1185">Reference proteome</keyword>
<accession>A0A5J5GIC2</accession>
<comment type="caution">
    <text evidence="1">The sequence shown here is derived from an EMBL/GenBank/DDBJ whole genome shotgun (WGS) entry which is preliminary data.</text>
</comment>
<dbReference type="AlphaFoldDB" id="A0A5J5GIC2"/>
<organism evidence="1 2">
    <name type="scientific">Paenibacillus spiritus</name>
    <dbReference type="NCBI Taxonomy" id="2496557"/>
    <lineage>
        <taxon>Bacteria</taxon>
        <taxon>Bacillati</taxon>
        <taxon>Bacillota</taxon>
        <taxon>Bacilli</taxon>
        <taxon>Bacillales</taxon>
        <taxon>Paenibacillaceae</taxon>
        <taxon>Paenibacillus</taxon>
    </lineage>
</organism>
<proteinExistence type="predicted"/>
<dbReference type="EMBL" id="VYKK01000004">
    <property type="protein sequence ID" value="KAA9007254.1"/>
    <property type="molecule type" value="Genomic_DNA"/>
</dbReference>